<evidence type="ECO:0000313" key="2">
    <source>
        <dbReference type="EMBL" id="KAF0895728.1"/>
    </source>
</evidence>
<reference evidence="2 3" key="1">
    <citation type="submission" date="2019-11" db="EMBL/GenBank/DDBJ databases">
        <title>Whole genome sequence of Oryza granulata.</title>
        <authorList>
            <person name="Li W."/>
        </authorList>
    </citation>
    <scope>NUCLEOTIDE SEQUENCE [LARGE SCALE GENOMIC DNA]</scope>
    <source>
        <strain evidence="3">cv. Menghai</strain>
        <tissue evidence="2">Leaf</tissue>
    </source>
</reference>
<comment type="caution">
    <text evidence="2">The sequence shown here is derived from an EMBL/GenBank/DDBJ whole genome shotgun (WGS) entry which is preliminary data.</text>
</comment>
<proteinExistence type="predicted"/>
<organism evidence="2 3">
    <name type="scientific">Oryza meyeriana var. granulata</name>
    <dbReference type="NCBI Taxonomy" id="110450"/>
    <lineage>
        <taxon>Eukaryota</taxon>
        <taxon>Viridiplantae</taxon>
        <taxon>Streptophyta</taxon>
        <taxon>Embryophyta</taxon>
        <taxon>Tracheophyta</taxon>
        <taxon>Spermatophyta</taxon>
        <taxon>Magnoliopsida</taxon>
        <taxon>Liliopsida</taxon>
        <taxon>Poales</taxon>
        <taxon>Poaceae</taxon>
        <taxon>BOP clade</taxon>
        <taxon>Oryzoideae</taxon>
        <taxon>Oryzeae</taxon>
        <taxon>Oryzinae</taxon>
        <taxon>Oryza</taxon>
        <taxon>Oryza meyeriana</taxon>
    </lineage>
</organism>
<sequence>MLMAAAEESTCSPPPQRKLAATKGAEFIPKESISLMPRYLILLPTAFPHRKPIGENPAKAETTVQDCRLRRRSPATYHSLNGDCSGDAEQRKVQRPARKEEEMGSWEAPRKGRETKK</sequence>
<evidence type="ECO:0000313" key="3">
    <source>
        <dbReference type="Proteomes" id="UP000479710"/>
    </source>
</evidence>
<feature type="region of interest" description="Disordered" evidence="1">
    <location>
        <begin position="1"/>
        <end position="22"/>
    </location>
</feature>
<dbReference type="Proteomes" id="UP000479710">
    <property type="component" value="Unassembled WGS sequence"/>
</dbReference>
<dbReference type="AlphaFoldDB" id="A0A6G1C5J8"/>
<evidence type="ECO:0000256" key="1">
    <source>
        <dbReference type="SAM" id="MobiDB-lite"/>
    </source>
</evidence>
<feature type="compositionally biased region" description="Basic and acidic residues" evidence="1">
    <location>
        <begin position="88"/>
        <end position="117"/>
    </location>
</feature>
<feature type="region of interest" description="Disordered" evidence="1">
    <location>
        <begin position="50"/>
        <end position="117"/>
    </location>
</feature>
<name>A0A6G1C5J8_9ORYZ</name>
<gene>
    <name evidence="2" type="ORF">E2562_014338</name>
</gene>
<keyword evidence="3" id="KW-1185">Reference proteome</keyword>
<protein>
    <submittedName>
        <fullName evidence="2">Uncharacterized protein</fullName>
    </submittedName>
</protein>
<dbReference type="EMBL" id="SPHZ02000010">
    <property type="protein sequence ID" value="KAF0895728.1"/>
    <property type="molecule type" value="Genomic_DNA"/>
</dbReference>
<dbReference type="OrthoDB" id="17317at2759"/>
<accession>A0A6G1C5J8</accession>